<name>A0A2K8U915_9GAMM</name>
<proteinExistence type="predicted"/>
<sequence>MVTTPDDVWALLHELVAAQKEAQKKAQEEAERRSQEAERWSQEAERRSQEAERRSQETERRSQETARLFQEAARERRKTDKQIKELGKQIGGLGEKFGSFTEGLALPSMERLLHERFGMEVVSPSVRVTKEGRHLELDVLAYANGPVNAAYVVEVKSHLREEAITQLRDLLRRFREFFPEHRDKRLYGILAAVDLTPALRERVLREGFYVARIQDQVFTLDVPDGFQPRVY</sequence>
<keyword evidence="3" id="KW-1185">Reference proteome</keyword>
<dbReference type="Proteomes" id="UP000232638">
    <property type="component" value="Chromosome"/>
</dbReference>
<dbReference type="PANTHER" id="PTHR38753">
    <property type="entry name" value="SLR1441 PROTEIN"/>
    <property type="match status" value="1"/>
</dbReference>
<evidence type="ECO:0000256" key="1">
    <source>
        <dbReference type="SAM" id="MobiDB-lite"/>
    </source>
</evidence>
<accession>A0A2K8U915</accession>
<dbReference type="EMBL" id="CP020370">
    <property type="protein sequence ID" value="AUB82054.1"/>
    <property type="molecule type" value="Genomic_DNA"/>
</dbReference>
<feature type="compositionally biased region" description="Basic and acidic residues" evidence="1">
    <location>
        <begin position="72"/>
        <end position="82"/>
    </location>
</feature>
<dbReference type="AlphaFoldDB" id="A0A2K8U915"/>
<dbReference type="PANTHER" id="PTHR38753:SF1">
    <property type="entry name" value="SLR1441 PROTEIN"/>
    <property type="match status" value="1"/>
</dbReference>
<evidence type="ECO:0000313" key="3">
    <source>
        <dbReference type="Proteomes" id="UP000232638"/>
    </source>
</evidence>
<evidence type="ECO:0000313" key="2">
    <source>
        <dbReference type="EMBL" id="AUB82054.1"/>
    </source>
</evidence>
<dbReference type="OrthoDB" id="951102at2"/>
<reference evidence="2 3" key="1">
    <citation type="submission" date="2017-03" db="EMBL/GenBank/DDBJ databases">
        <title>Complete genome sequence of Candidatus 'Thiodictyon syntrophicum' sp. nov. strain Cad16T, a photolithoautotroph purple sulfur bacterium isolated from an alpine meromictic lake.</title>
        <authorList>
            <person name="Luedin S.M."/>
            <person name="Pothier J.F."/>
            <person name="Danza F."/>
            <person name="Storelli N."/>
            <person name="Wittwer M."/>
            <person name="Tonolla M."/>
        </authorList>
    </citation>
    <scope>NUCLEOTIDE SEQUENCE [LARGE SCALE GENOMIC DNA]</scope>
    <source>
        <strain evidence="2 3">Cad16T</strain>
    </source>
</reference>
<feature type="compositionally biased region" description="Basic and acidic residues" evidence="1">
    <location>
        <begin position="21"/>
        <end position="64"/>
    </location>
</feature>
<dbReference type="RefSeq" id="WP_100919804.1">
    <property type="nucleotide sequence ID" value="NZ_CP020370.1"/>
</dbReference>
<dbReference type="InterPro" id="IPR011335">
    <property type="entry name" value="Restrct_endonuc-II-like"/>
</dbReference>
<protein>
    <submittedName>
        <fullName evidence="2">DUF3782 domain-containing protein</fullName>
    </submittedName>
</protein>
<dbReference type="SUPFAM" id="SSF52980">
    <property type="entry name" value="Restriction endonuclease-like"/>
    <property type="match status" value="1"/>
</dbReference>
<dbReference type="KEGG" id="tsy:THSYN_14605"/>
<feature type="region of interest" description="Disordered" evidence="1">
    <location>
        <begin position="20"/>
        <end position="82"/>
    </location>
</feature>
<organism evidence="2 3">
    <name type="scientific">Candidatus Thiodictyon syntrophicum</name>
    <dbReference type="NCBI Taxonomy" id="1166950"/>
    <lineage>
        <taxon>Bacteria</taxon>
        <taxon>Pseudomonadati</taxon>
        <taxon>Pseudomonadota</taxon>
        <taxon>Gammaproteobacteria</taxon>
        <taxon>Chromatiales</taxon>
        <taxon>Chromatiaceae</taxon>
        <taxon>Thiodictyon</taxon>
    </lineage>
</organism>
<gene>
    <name evidence="2" type="ORF">THSYN_14605</name>
</gene>